<feature type="transmembrane region" description="Helical" evidence="3">
    <location>
        <begin position="235"/>
        <end position="256"/>
    </location>
</feature>
<evidence type="ECO:0000256" key="1">
    <source>
        <dbReference type="ARBA" id="ARBA00022448"/>
    </source>
</evidence>
<dbReference type="InterPro" id="IPR039672">
    <property type="entry name" value="MFS_2"/>
</dbReference>
<gene>
    <name evidence="4" type="ORF">D2E22_0537</name>
</gene>
<dbReference type="AlphaFoldDB" id="A0A430F8F8"/>
<feature type="transmembrane region" description="Helical" evidence="3">
    <location>
        <begin position="47"/>
        <end position="71"/>
    </location>
</feature>
<keyword evidence="5" id="KW-1185">Reference proteome</keyword>
<dbReference type="PANTHER" id="PTHR11328">
    <property type="entry name" value="MAJOR FACILITATOR SUPERFAMILY DOMAIN-CONTAINING PROTEIN"/>
    <property type="match status" value="1"/>
</dbReference>
<keyword evidence="2" id="KW-0769">Symport</keyword>
<dbReference type="Proteomes" id="UP000288052">
    <property type="component" value="Unassembled WGS sequence"/>
</dbReference>
<sequence length="512" mass="55873">MMSASSETAPKPPAMSATSIKGSAMHSAMGTGPQARAQRRRARRQKICFALGNLGQSAFYNAMSTFFMTYVTTALFVRVDKGVAARMIALITSLVVVIRIAEIFLDPIIGNIVDNTRTKWGRFRVWQFIGGIVPSVLLVVVFSGLFGLVNVNTTWFITLFIITFVTLDVFYSARDISYWGMIPALSSNSHERAVYTSLGSLTGSIGYNGVTVIVIPIVSYFTYRFTGEHVQGQSGWTAFAVIIAVLGLLTAWSVAFGTRESSSNLRTKEEHCGPLDAFKAIGRNDQLLWTALSYLLYAVANVATTGVLFYQFTYVLGTPERFAIAGVIPVVTGLVTTPLYPILNRRIPRRWLYAAGMALMIAAYAMFIMAPRNLAVVLVALCLFYLPQQTIQMTAILTMTDSIEYGQLKTGRRNEAVTLSVRPMLDKIAGACSNGIVGFVAVAAGMVGTVSASDMTPSNIHTFTTWAYIIPSVGIVLSLLVFLLTVRIDEKKHGEIVERLEAEFAENGDVNA</sequence>
<dbReference type="GO" id="GO:0005886">
    <property type="term" value="C:plasma membrane"/>
    <property type="evidence" value="ECO:0007669"/>
    <property type="project" value="TreeGrafter"/>
</dbReference>
<dbReference type="EMBL" id="QXGI01000002">
    <property type="protein sequence ID" value="RSX49117.1"/>
    <property type="molecule type" value="Genomic_DNA"/>
</dbReference>
<dbReference type="GO" id="GO:0006814">
    <property type="term" value="P:sodium ion transport"/>
    <property type="evidence" value="ECO:0007669"/>
    <property type="project" value="InterPro"/>
</dbReference>
<feature type="transmembrane region" description="Helical" evidence="3">
    <location>
        <begin position="350"/>
        <end position="370"/>
    </location>
</feature>
<proteinExistence type="predicted"/>
<dbReference type="Pfam" id="PF13347">
    <property type="entry name" value="MFS_2"/>
    <property type="match status" value="1"/>
</dbReference>
<dbReference type="NCBIfam" id="TIGR00792">
    <property type="entry name" value="gph"/>
    <property type="match status" value="1"/>
</dbReference>
<comment type="caution">
    <text evidence="4">The sequence shown here is derived from an EMBL/GenBank/DDBJ whole genome shotgun (WGS) entry which is preliminary data.</text>
</comment>
<keyword evidence="3" id="KW-0472">Membrane</keyword>
<dbReference type="GO" id="GO:0015293">
    <property type="term" value="F:symporter activity"/>
    <property type="evidence" value="ECO:0007669"/>
    <property type="project" value="UniProtKB-KW"/>
</dbReference>
<dbReference type="GO" id="GO:0008643">
    <property type="term" value="P:carbohydrate transport"/>
    <property type="evidence" value="ECO:0007669"/>
    <property type="project" value="InterPro"/>
</dbReference>
<keyword evidence="3" id="KW-1133">Transmembrane helix</keyword>
<dbReference type="InterPro" id="IPR001927">
    <property type="entry name" value="Na/Gal_symport"/>
</dbReference>
<evidence type="ECO:0000256" key="3">
    <source>
        <dbReference type="SAM" id="Phobius"/>
    </source>
</evidence>
<feature type="transmembrane region" description="Helical" evidence="3">
    <location>
        <begin position="428"/>
        <end position="446"/>
    </location>
</feature>
<feature type="transmembrane region" description="Helical" evidence="3">
    <location>
        <begin position="466"/>
        <end position="486"/>
    </location>
</feature>
<evidence type="ECO:0000313" key="4">
    <source>
        <dbReference type="EMBL" id="RSX49117.1"/>
    </source>
</evidence>
<keyword evidence="3" id="KW-0812">Transmembrane</keyword>
<dbReference type="CDD" id="cd17332">
    <property type="entry name" value="MFS_MelB_like"/>
    <property type="match status" value="1"/>
</dbReference>
<feature type="transmembrane region" description="Helical" evidence="3">
    <location>
        <begin position="155"/>
        <end position="173"/>
    </location>
</feature>
<dbReference type="InterPro" id="IPR036259">
    <property type="entry name" value="MFS_trans_sf"/>
</dbReference>
<evidence type="ECO:0000256" key="2">
    <source>
        <dbReference type="ARBA" id="ARBA00022847"/>
    </source>
</evidence>
<reference evidence="4 5" key="1">
    <citation type="submission" date="2018-09" db="EMBL/GenBank/DDBJ databases">
        <title>Characterization of the phylogenetic diversity of five novel species belonging to the genus Bifidobacterium.</title>
        <authorList>
            <person name="Lugli G.A."/>
            <person name="Duranti S."/>
            <person name="Milani C."/>
        </authorList>
    </citation>
    <scope>NUCLEOTIDE SEQUENCE [LARGE SCALE GENOMIC DNA]</scope>
    <source>
        <strain evidence="4 5">2020B</strain>
    </source>
</reference>
<keyword evidence="1" id="KW-0813">Transport</keyword>
<dbReference type="PANTHER" id="PTHR11328:SF36">
    <property type="entry name" value="MELIBIOSE PERMEASE"/>
    <property type="match status" value="1"/>
</dbReference>
<protein>
    <submittedName>
        <fullName evidence="4">Sodium:solute symporter</fullName>
    </submittedName>
</protein>
<accession>A0A430F8F8</accession>
<dbReference type="SUPFAM" id="SSF103473">
    <property type="entry name" value="MFS general substrate transporter"/>
    <property type="match status" value="1"/>
</dbReference>
<feature type="transmembrane region" description="Helical" evidence="3">
    <location>
        <begin position="376"/>
        <end position="399"/>
    </location>
</feature>
<feature type="transmembrane region" description="Helical" evidence="3">
    <location>
        <begin position="125"/>
        <end position="149"/>
    </location>
</feature>
<name>A0A430F8F8_9BIFI</name>
<feature type="transmembrane region" description="Helical" evidence="3">
    <location>
        <begin position="322"/>
        <end position="343"/>
    </location>
</feature>
<feature type="transmembrane region" description="Helical" evidence="3">
    <location>
        <begin position="194"/>
        <end position="223"/>
    </location>
</feature>
<dbReference type="Gene3D" id="1.20.1250.20">
    <property type="entry name" value="MFS general substrate transporter like domains"/>
    <property type="match status" value="1"/>
</dbReference>
<feature type="transmembrane region" description="Helical" evidence="3">
    <location>
        <begin position="83"/>
        <end position="105"/>
    </location>
</feature>
<feature type="transmembrane region" description="Helical" evidence="3">
    <location>
        <begin position="287"/>
        <end position="310"/>
    </location>
</feature>
<evidence type="ECO:0000313" key="5">
    <source>
        <dbReference type="Proteomes" id="UP000288052"/>
    </source>
</evidence>
<organism evidence="4 5">
    <name type="scientific">Bifidobacterium castoris</name>
    <dbReference type="NCBI Taxonomy" id="2306972"/>
    <lineage>
        <taxon>Bacteria</taxon>
        <taxon>Bacillati</taxon>
        <taxon>Actinomycetota</taxon>
        <taxon>Actinomycetes</taxon>
        <taxon>Bifidobacteriales</taxon>
        <taxon>Bifidobacteriaceae</taxon>
        <taxon>Bifidobacterium</taxon>
    </lineage>
</organism>